<gene>
    <name evidence="7" type="ORF">SD70_29460</name>
</gene>
<evidence type="ECO:0000313" key="8">
    <source>
        <dbReference type="Proteomes" id="UP000031967"/>
    </source>
</evidence>
<evidence type="ECO:0000256" key="1">
    <source>
        <dbReference type="ARBA" id="ARBA00010641"/>
    </source>
</evidence>
<dbReference type="Gene3D" id="1.10.10.10">
    <property type="entry name" value="Winged helix-like DNA-binding domain superfamily/Winged helix DNA-binding domain"/>
    <property type="match status" value="1"/>
</dbReference>
<dbReference type="PANTHER" id="PTHR43133">
    <property type="entry name" value="RNA POLYMERASE ECF-TYPE SIGMA FACTO"/>
    <property type="match status" value="1"/>
</dbReference>
<sequence length="191" mass="22040">MQHKSDEELMQLVRSGQRPALETLYDRYVKLVYAFARKASDNEQTAKDIVQGVFMRLWTTKAEYRSKDGLFVNWLLTIARNVSIDLHRQQRRHTATVPLDVADHYAIGTEDATVLPEIAVAQSFVRERLREACKALSESQARLIDLVYWQGYTLREVAELTAEPIGTVKNRLHQALKILRRHLHAMKEGLL</sequence>
<dbReference type="CDD" id="cd06171">
    <property type="entry name" value="Sigma70_r4"/>
    <property type="match status" value="1"/>
</dbReference>
<evidence type="ECO:0000256" key="4">
    <source>
        <dbReference type="ARBA" id="ARBA00023163"/>
    </source>
</evidence>
<dbReference type="Pfam" id="PF08281">
    <property type="entry name" value="Sigma70_r4_2"/>
    <property type="match status" value="1"/>
</dbReference>
<dbReference type="InterPro" id="IPR013324">
    <property type="entry name" value="RNA_pol_sigma_r3/r4-like"/>
</dbReference>
<dbReference type="RefSeq" id="WP_041052117.1">
    <property type="nucleotide sequence ID" value="NZ_JXAK01000084.1"/>
</dbReference>
<reference evidence="7 8" key="1">
    <citation type="submission" date="2014-12" db="EMBL/GenBank/DDBJ databases">
        <title>Draft genome sequence of Paenibacillus kamchatkensis strain B-2647.</title>
        <authorList>
            <person name="Karlyshev A.V."/>
            <person name="Kudryashova E.B."/>
        </authorList>
    </citation>
    <scope>NUCLEOTIDE SEQUENCE [LARGE SCALE GENOMIC DNA]</scope>
    <source>
        <strain evidence="7 8">VKM B-2647</strain>
    </source>
</reference>
<dbReference type="InterPro" id="IPR014284">
    <property type="entry name" value="RNA_pol_sigma-70_dom"/>
</dbReference>
<keyword evidence="2" id="KW-0805">Transcription regulation</keyword>
<evidence type="ECO:0000313" key="7">
    <source>
        <dbReference type="EMBL" id="KIL37974.1"/>
    </source>
</evidence>
<keyword evidence="3" id="KW-0731">Sigma factor</keyword>
<dbReference type="SUPFAM" id="SSF88659">
    <property type="entry name" value="Sigma3 and sigma4 domains of RNA polymerase sigma factors"/>
    <property type="match status" value="1"/>
</dbReference>
<organism evidence="7 8">
    <name type="scientific">Gordoniibacillus kamchatkensis</name>
    <dbReference type="NCBI Taxonomy" id="1590651"/>
    <lineage>
        <taxon>Bacteria</taxon>
        <taxon>Bacillati</taxon>
        <taxon>Bacillota</taxon>
        <taxon>Bacilli</taxon>
        <taxon>Bacillales</taxon>
        <taxon>Paenibacillaceae</taxon>
        <taxon>Gordoniibacillus</taxon>
    </lineage>
</organism>
<feature type="domain" description="RNA polymerase sigma-70 region 2" evidence="5">
    <location>
        <begin position="24"/>
        <end position="92"/>
    </location>
</feature>
<proteinExistence type="inferred from homology"/>
<evidence type="ECO:0008006" key="9">
    <source>
        <dbReference type="Google" id="ProtNLM"/>
    </source>
</evidence>
<dbReference type="Gene3D" id="1.10.1740.10">
    <property type="match status" value="1"/>
</dbReference>
<dbReference type="InterPro" id="IPR013249">
    <property type="entry name" value="RNA_pol_sigma70_r4_t2"/>
</dbReference>
<accession>A0ABR5AAC0</accession>
<evidence type="ECO:0000256" key="3">
    <source>
        <dbReference type="ARBA" id="ARBA00023082"/>
    </source>
</evidence>
<dbReference type="SUPFAM" id="SSF88946">
    <property type="entry name" value="Sigma2 domain of RNA polymerase sigma factors"/>
    <property type="match status" value="1"/>
</dbReference>
<protein>
    <recommendedName>
        <fullName evidence="9">RNA polymerase</fullName>
    </recommendedName>
</protein>
<dbReference type="Proteomes" id="UP000031967">
    <property type="component" value="Unassembled WGS sequence"/>
</dbReference>
<dbReference type="InterPro" id="IPR007627">
    <property type="entry name" value="RNA_pol_sigma70_r2"/>
</dbReference>
<dbReference type="PANTHER" id="PTHR43133:SF62">
    <property type="entry name" value="RNA POLYMERASE SIGMA FACTOR SIGZ"/>
    <property type="match status" value="1"/>
</dbReference>
<dbReference type="InterPro" id="IPR013325">
    <property type="entry name" value="RNA_pol_sigma_r2"/>
</dbReference>
<evidence type="ECO:0000259" key="5">
    <source>
        <dbReference type="Pfam" id="PF04542"/>
    </source>
</evidence>
<comment type="caution">
    <text evidence="7">The sequence shown here is derived from an EMBL/GenBank/DDBJ whole genome shotgun (WGS) entry which is preliminary data.</text>
</comment>
<evidence type="ECO:0000256" key="2">
    <source>
        <dbReference type="ARBA" id="ARBA00023015"/>
    </source>
</evidence>
<feature type="domain" description="RNA polymerase sigma factor 70 region 4 type 2" evidence="6">
    <location>
        <begin position="127"/>
        <end position="178"/>
    </location>
</feature>
<evidence type="ECO:0000259" key="6">
    <source>
        <dbReference type="Pfam" id="PF08281"/>
    </source>
</evidence>
<dbReference type="InterPro" id="IPR036388">
    <property type="entry name" value="WH-like_DNA-bd_sf"/>
</dbReference>
<name>A0ABR5AAC0_9BACL</name>
<comment type="similarity">
    <text evidence="1">Belongs to the sigma-70 factor family. ECF subfamily.</text>
</comment>
<dbReference type="Pfam" id="PF04542">
    <property type="entry name" value="Sigma70_r2"/>
    <property type="match status" value="1"/>
</dbReference>
<dbReference type="NCBIfam" id="TIGR02937">
    <property type="entry name" value="sigma70-ECF"/>
    <property type="match status" value="1"/>
</dbReference>
<keyword evidence="4" id="KW-0804">Transcription</keyword>
<dbReference type="InterPro" id="IPR039425">
    <property type="entry name" value="RNA_pol_sigma-70-like"/>
</dbReference>
<dbReference type="EMBL" id="JXAK01000084">
    <property type="protein sequence ID" value="KIL37974.1"/>
    <property type="molecule type" value="Genomic_DNA"/>
</dbReference>
<keyword evidence="8" id="KW-1185">Reference proteome</keyword>